<organism evidence="2 3">
    <name type="scientific">Halovenus aranensis</name>
    <dbReference type="NCBI Taxonomy" id="890420"/>
    <lineage>
        <taxon>Archaea</taxon>
        <taxon>Methanobacteriati</taxon>
        <taxon>Methanobacteriota</taxon>
        <taxon>Stenosarchaea group</taxon>
        <taxon>Halobacteria</taxon>
        <taxon>Halobacteriales</taxon>
        <taxon>Haloarculaceae</taxon>
        <taxon>Halovenus</taxon>
    </lineage>
</organism>
<feature type="compositionally biased region" description="Basic and acidic residues" evidence="1">
    <location>
        <begin position="1"/>
        <end position="12"/>
    </location>
</feature>
<dbReference type="EMBL" id="FNFC01000015">
    <property type="protein sequence ID" value="SDK04471.1"/>
    <property type="molecule type" value="Genomic_DNA"/>
</dbReference>
<evidence type="ECO:0000313" key="2">
    <source>
        <dbReference type="EMBL" id="SDK04471.1"/>
    </source>
</evidence>
<keyword evidence="3" id="KW-1185">Reference proteome</keyword>
<reference evidence="2 3" key="1">
    <citation type="submission" date="2016-10" db="EMBL/GenBank/DDBJ databases">
        <authorList>
            <person name="de Groot N.N."/>
        </authorList>
    </citation>
    <scope>NUCLEOTIDE SEQUENCE [LARGE SCALE GENOMIC DNA]</scope>
    <source>
        <strain evidence="2 3">IBRC-M10015</strain>
    </source>
</reference>
<evidence type="ECO:0000256" key="1">
    <source>
        <dbReference type="SAM" id="MobiDB-lite"/>
    </source>
</evidence>
<feature type="compositionally biased region" description="Polar residues" evidence="1">
    <location>
        <begin position="16"/>
        <end position="32"/>
    </location>
</feature>
<proteinExistence type="predicted"/>
<feature type="region of interest" description="Disordered" evidence="1">
    <location>
        <begin position="1"/>
        <end position="39"/>
    </location>
</feature>
<protein>
    <submittedName>
        <fullName evidence="2">Uncharacterized protein</fullName>
    </submittedName>
</protein>
<gene>
    <name evidence="2" type="ORF">SAMN05216226_11575</name>
</gene>
<name>A0A1G8YNX8_9EURY</name>
<evidence type="ECO:0000313" key="3">
    <source>
        <dbReference type="Proteomes" id="UP000198856"/>
    </source>
</evidence>
<dbReference type="AlphaFoldDB" id="A0A1G8YNX8"/>
<sequence>MAANEHHAEVGEWHGSGSQPKAGQLFSRQRITAISEREG</sequence>
<dbReference type="STRING" id="890420.SAMN05216226_11575"/>
<dbReference type="Proteomes" id="UP000198856">
    <property type="component" value="Unassembled WGS sequence"/>
</dbReference>
<accession>A0A1G8YNX8</accession>